<evidence type="ECO:0000256" key="2">
    <source>
        <dbReference type="ARBA" id="ARBA00022741"/>
    </source>
</evidence>
<accession>A0A3P7NYQ6</accession>
<dbReference type="SUPFAM" id="SSF52540">
    <property type="entry name" value="P-loop containing nucleoside triphosphate hydrolases"/>
    <property type="match status" value="1"/>
</dbReference>
<name>A0A3P7NYQ6_9FIRM</name>
<keyword evidence="1" id="KW-0813">Transport</keyword>
<dbReference type="PROSITE" id="PS51257">
    <property type="entry name" value="PROKAR_LIPOPROTEIN"/>
    <property type="match status" value="1"/>
</dbReference>
<dbReference type="InterPro" id="IPR050093">
    <property type="entry name" value="ABC_SmlMolc_Importer"/>
</dbReference>
<dbReference type="PROSITE" id="PS50893">
    <property type="entry name" value="ABC_TRANSPORTER_2"/>
    <property type="match status" value="1"/>
</dbReference>
<keyword evidence="6" id="KW-1185">Reference proteome</keyword>
<evidence type="ECO:0000259" key="4">
    <source>
        <dbReference type="PROSITE" id="PS50893"/>
    </source>
</evidence>
<dbReference type="SMART" id="SM00382">
    <property type="entry name" value="AAA"/>
    <property type="match status" value="1"/>
</dbReference>
<evidence type="ECO:0000313" key="5">
    <source>
        <dbReference type="EMBL" id="VDN48374.1"/>
    </source>
</evidence>
<dbReference type="Gene3D" id="3.40.50.300">
    <property type="entry name" value="P-loop containing nucleotide triphosphate hydrolases"/>
    <property type="match status" value="1"/>
</dbReference>
<sequence length="355" mass="39989">MLEVSLKKTLGKFTLQSSFTADKGVLGILGASGCGKSMTLKCISGLQTPDSGSIRLNGTLLYDSESKVNIPSRERNIGYVFQNYALFPHLTVKQNIAYGMKHFEKSLRAQKVTHMIEKMQLKGLEHHYPSQLSGGQQQRTALARTLITEPDLLFLDEPFSALDSHIKYLLEKELMKIIKENFNGIVLLVTHNIEEAYRICDQIMIMDQGQNLQLGPKEDIISKPINLTTARITGCKNILDVSILEEHKDYLLLKSKNLIYKATKHQIPLSDSMLAGIRAHHLRLYSDISHKENVFDCEIMDKIEGVFSTTIIVNCEGNVLQLDIAKASCPHISESNNKIKLHIPMKHVFLMENDV</sequence>
<dbReference type="Pfam" id="PF00005">
    <property type="entry name" value="ABC_tran"/>
    <property type="match status" value="1"/>
</dbReference>
<dbReference type="KEGG" id="cbar:PATL70BA_2479"/>
<dbReference type="PANTHER" id="PTHR42781:SF4">
    <property type="entry name" value="SPERMIDINE_PUTRESCINE IMPORT ATP-BINDING PROTEIN POTA"/>
    <property type="match status" value="1"/>
</dbReference>
<feature type="domain" description="ABC transporter" evidence="4">
    <location>
        <begin position="1"/>
        <end position="233"/>
    </location>
</feature>
<keyword evidence="3 5" id="KW-0067">ATP-binding</keyword>
<evidence type="ECO:0000256" key="3">
    <source>
        <dbReference type="ARBA" id="ARBA00022840"/>
    </source>
</evidence>
<dbReference type="Proteomes" id="UP000279029">
    <property type="component" value="Chromosome"/>
</dbReference>
<organism evidence="5 6">
    <name type="scientific">Petrocella atlantisensis</name>
    <dbReference type="NCBI Taxonomy" id="2173034"/>
    <lineage>
        <taxon>Bacteria</taxon>
        <taxon>Bacillati</taxon>
        <taxon>Bacillota</taxon>
        <taxon>Clostridia</taxon>
        <taxon>Lachnospirales</taxon>
        <taxon>Vallitaleaceae</taxon>
        <taxon>Petrocella</taxon>
    </lineage>
</organism>
<dbReference type="InterPro" id="IPR003593">
    <property type="entry name" value="AAA+_ATPase"/>
</dbReference>
<reference evidence="5 6" key="1">
    <citation type="submission" date="2018-09" db="EMBL/GenBank/DDBJ databases">
        <authorList>
            <person name="Postec A."/>
        </authorList>
    </citation>
    <scope>NUCLEOTIDE SEQUENCE [LARGE SCALE GENOMIC DNA]</scope>
    <source>
        <strain evidence="5">70B-A</strain>
    </source>
</reference>
<dbReference type="EMBL" id="LR130778">
    <property type="protein sequence ID" value="VDN48374.1"/>
    <property type="molecule type" value="Genomic_DNA"/>
</dbReference>
<evidence type="ECO:0000256" key="1">
    <source>
        <dbReference type="ARBA" id="ARBA00022448"/>
    </source>
</evidence>
<keyword evidence="2" id="KW-0547">Nucleotide-binding</keyword>
<dbReference type="InterPro" id="IPR003439">
    <property type="entry name" value="ABC_transporter-like_ATP-bd"/>
</dbReference>
<evidence type="ECO:0000313" key="6">
    <source>
        <dbReference type="Proteomes" id="UP000279029"/>
    </source>
</evidence>
<dbReference type="GO" id="GO:0016887">
    <property type="term" value="F:ATP hydrolysis activity"/>
    <property type="evidence" value="ECO:0007669"/>
    <property type="project" value="InterPro"/>
</dbReference>
<dbReference type="InterPro" id="IPR027417">
    <property type="entry name" value="P-loop_NTPase"/>
</dbReference>
<dbReference type="PANTHER" id="PTHR42781">
    <property type="entry name" value="SPERMIDINE/PUTRESCINE IMPORT ATP-BINDING PROTEIN POTA"/>
    <property type="match status" value="1"/>
</dbReference>
<dbReference type="GO" id="GO:0005524">
    <property type="term" value="F:ATP binding"/>
    <property type="evidence" value="ECO:0007669"/>
    <property type="project" value="UniProtKB-KW"/>
</dbReference>
<gene>
    <name evidence="5" type="ORF">PATL70BA_2479</name>
</gene>
<dbReference type="RefSeq" id="WP_125137514.1">
    <property type="nucleotide sequence ID" value="NZ_LR130778.1"/>
</dbReference>
<dbReference type="AlphaFoldDB" id="A0A3P7NYQ6"/>
<dbReference type="OrthoDB" id="9802264at2"/>
<protein>
    <submittedName>
        <fullName evidence="5">Molybdenum ABC transporter ATP-binding protein</fullName>
    </submittedName>
</protein>
<proteinExistence type="predicted"/>